<feature type="region of interest" description="Disordered" evidence="1">
    <location>
        <begin position="42"/>
        <end position="119"/>
    </location>
</feature>
<evidence type="ECO:0000313" key="4">
    <source>
        <dbReference type="EMBL" id="AUX22112.1"/>
    </source>
</evidence>
<evidence type="ECO:0000313" key="5">
    <source>
        <dbReference type="Proteomes" id="UP000295781"/>
    </source>
</evidence>
<dbReference type="Gene3D" id="3.90.10.10">
    <property type="entry name" value="Cytochrome C3"/>
    <property type="match status" value="2"/>
</dbReference>
<keyword evidence="2" id="KW-1133">Transmembrane helix</keyword>
<sequence length="488" mass="53205">MDGRQDGRRSARRDQTRFVPGWVAILACLGALALAIVGPEAAAQPKRPAERGGEATAAEDAEQDDAGEDDAEAEGEEAAQQPPPEGYTSGLYPMPDDAEVPLAWMPPGTSATPIPSDEIYPPQTITIRFNHKKHVKGLRQTCRSCHEGAYTSGAVTDRLLPRPAQTCDNCHDVDHSDLTQVKAGTNENGQCAYCHIGEDAGSGGKVAPLILPHANLRFPHKKHTDRNIKCSQCHGKVDRLELATREQLPRMAGCFTCHNMSGAAQGDAKSDCDVCHLTQPDGRLMTAFSTGDLLPPRWLHNAAHTPDWLERHKQIAANDSAFCGTCHTESYCTDCHDGKIRPRTVHPNDFLSMHPQAARQDNPRCVTCHQEQTFCADCHRRTGVARDAPSAARLAGRRFHPPPAEWTSAPRGAKHHAWEAERNLNACVSCHTERDCATCHATRGLSGGQGLNPHPLGFESKCKTALSRNPRPCLVCHQSNDSSLKRCR</sequence>
<dbReference type="AlphaFoldDB" id="A0A4V0NDB7"/>
<reference evidence="4 5" key="1">
    <citation type="submission" date="2015-09" db="EMBL/GenBank/DDBJ databases">
        <title>Sorangium comparison.</title>
        <authorList>
            <person name="Zaburannyi N."/>
            <person name="Bunk B."/>
            <person name="Overmann J."/>
            <person name="Mueller R."/>
        </authorList>
    </citation>
    <scope>NUCLEOTIDE SEQUENCE [LARGE SCALE GENOMIC DNA]</scope>
    <source>
        <strain evidence="4 5">So ceGT47</strain>
    </source>
</reference>
<dbReference type="OrthoDB" id="9788951at2"/>
<evidence type="ECO:0000256" key="1">
    <source>
        <dbReference type="SAM" id="MobiDB-lite"/>
    </source>
</evidence>
<dbReference type="PANTHER" id="PTHR39425:SF1">
    <property type="entry name" value="CYTOCHROME C7-LIKE DOMAIN-CONTAINING PROTEIN"/>
    <property type="match status" value="1"/>
</dbReference>
<dbReference type="EMBL" id="CP012670">
    <property type="protein sequence ID" value="AUX22112.1"/>
    <property type="molecule type" value="Genomic_DNA"/>
</dbReference>
<name>A0A4V0NDB7_SORCE</name>
<dbReference type="PROSITE" id="PS51257">
    <property type="entry name" value="PROKAR_LIPOPROTEIN"/>
    <property type="match status" value="1"/>
</dbReference>
<organism evidence="4 5">
    <name type="scientific">Sorangium cellulosum</name>
    <name type="common">Polyangium cellulosum</name>
    <dbReference type="NCBI Taxonomy" id="56"/>
    <lineage>
        <taxon>Bacteria</taxon>
        <taxon>Pseudomonadati</taxon>
        <taxon>Myxococcota</taxon>
        <taxon>Polyangia</taxon>
        <taxon>Polyangiales</taxon>
        <taxon>Polyangiaceae</taxon>
        <taxon>Sorangium</taxon>
    </lineage>
</organism>
<dbReference type="InterPro" id="IPR029467">
    <property type="entry name" value="Cyt_c7-like"/>
</dbReference>
<dbReference type="Proteomes" id="UP000295781">
    <property type="component" value="Chromosome"/>
</dbReference>
<feature type="domain" description="Cytochrome c7-like" evidence="3">
    <location>
        <begin position="128"/>
        <end position="195"/>
    </location>
</feature>
<feature type="domain" description="Cytochrome c7-like" evidence="3">
    <location>
        <begin position="217"/>
        <end position="276"/>
    </location>
</feature>
<evidence type="ECO:0000259" key="3">
    <source>
        <dbReference type="Pfam" id="PF14522"/>
    </source>
</evidence>
<keyword evidence="2" id="KW-0812">Transmembrane</keyword>
<accession>A0A4V0NDB7</accession>
<evidence type="ECO:0000256" key="2">
    <source>
        <dbReference type="SAM" id="Phobius"/>
    </source>
</evidence>
<proteinExistence type="predicted"/>
<dbReference type="Pfam" id="PF14522">
    <property type="entry name" value="Cytochrome_C7"/>
    <property type="match status" value="2"/>
</dbReference>
<dbReference type="CDD" id="cd08168">
    <property type="entry name" value="Cytochrom_C3"/>
    <property type="match status" value="2"/>
</dbReference>
<protein>
    <submittedName>
        <fullName evidence="4">Cytochrome c family protein</fullName>
    </submittedName>
</protein>
<gene>
    <name evidence="4" type="ORF">SOCEGT47_026130</name>
</gene>
<feature type="compositionally biased region" description="Acidic residues" evidence="1">
    <location>
        <begin position="57"/>
        <end position="77"/>
    </location>
</feature>
<dbReference type="PANTHER" id="PTHR39425">
    <property type="entry name" value="LIPOPROTEIN CYTOCHROME C"/>
    <property type="match status" value="1"/>
</dbReference>
<feature type="transmembrane region" description="Helical" evidence="2">
    <location>
        <begin position="21"/>
        <end position="38"/>
    </location>
</feature>
<dbReference type="SUPFAM" id="SSF48695">
    <property type="entry name" value="Multiheme cytochromes"/>
    <property type="match status" value="2"/>
</dbReference>
<keyword evidence="2" id="KW-0472">Membrane</keyword>
<dbReference type="InterPro" id="IPR036280">
    <property type="entry name" value="Multihaem_cyt_sf"/>
</dbReference>